<protein>
    <submittedName>
        <fullName evidence="2">Jg5103 protein</fullName>
    </submittedName>
</protein>
<dbReference type="OrthoDB" id="8195247at2759"/>
<gene>
    <name evidence="2" type="primary">jg5103</name>
    <name evidence="2" type="ORF">PAEG_LOCUS21054</name>
</gene>
<dbReference type="AlphaFoldDB" id="A0A8S4SB20"/>
<organism evidence="2 3">
    <name type="scientific">Pararge aegeria aegeria</name>
    <dbReference type="NCBI Taxonomy" id="348720"/>
    <lineage>
        <taxon>Eukaryota</taxon>
        <taxon>Metazoa</taxon>
        <taxon>Ecdysozoa</taxon>
        <taxon>Arthropoda</taxon>
        <taxon>Hexapoda</taxon>
        <taxon>Insecta</taxon>
        <taxon>Pterygota</taxon>
        <taxon>Neoptera</taxon>
        <taxon>Endopterygota</taxon>
        <taxon>Lepidoptera</taxon>
        <taxon>Glossata</taxon>
        <taxon>Ditrysia</taxon>
        <taxon>Papilionoidea</taxon>
        <taxon>Nymphalidae</taxon>
        <taxon>Satyrinae</taxon>
        <taxon>Satyrini</taxon>
        <taxon>Parargina</taxon>
        <taxon>Pararge</taxon>
    </lineage>
</organism>
<dbReference type="PROSITE" id="PS51029">
    <property type="entry name" value="MADF"/>
    <property type="match status" value="1"/>
</dbReference>
<reference evidence="2" key="1">
    <citation type="submission" date="2022-03" db="EMBL/GenBank/DDBJ databases">
        <authorList>
            <person name="Lindestad O."/>
        </authorList>
    </citation>
    <scope>NUCLEOTIDE SEQUENCE</scope>
</reference>
<keyword evidence="3" id="KW-1185">Reference proteome</keyword>
<dbReference type="PANTHER" id="PTHR21505:SF8">
    <property type="entry name" value="DPT-YFP REPRESSOR BY OVEREXPRESSION, ISOFORM D-RELATED"/>
    <property type="match status" value="1"/>
</dbReference>
<dbReference type="InterPro" id="IPR006578">
    <property type="entry name" value="MADF-dom"/>
</dbReference>
<evidence type="ECO:0000313" key="3">
    <source>
        <dbReference type="Proteomes" id="UP000838756"/>
    </source>
</evidence>
<evidence type="ECO:0000259" key="1">
    <source>
        <dbReference type="PROSITE" id="PS51029"/>
    </source>
</evidence>
<dbReference type="Pfam" id="PF10545">
    <property type="entry name" value="MADF_DNA_bdg"/>
    <property type="match status" value="1"/>
</dbReference>
<evidence type="ECO:0000313" key="2">
    <source>
        <dbReference type="EMBL" id="CAH2245270.1"/>
    </source>
</evidence>
<dbReference type="SMART" id="SM00595">
    <property type="entry name" value="MADF"/>
    <property type="match status" value="1"/>
</dbReference>
<proteinExistence type="predicted"/>
<name>A0A8S4SB20_9NEOP</name>
<feature type="domain" description="MADF" evidence="1">
    <location>
        <begin position="23"/>
        <end position="121"/>
    </location>
</feature>
<dbReference type="PANTHER" id="PTHR21505">
    <property type="entry name" value="MADF DOMAIN-CONTAINING PROTEIN-RELATED"/>
    <property type="match status" value="1"/>
</dbReference>
<dbReference type="EMBL" id="CAKXAJ010025901">
    <property type="protein sequence ID" value="CAH2245270.1"/>
    <property type="molecule type" value="Genomic_DNA"/>
</dbReference>
<dbReference type="Proteomes" id="UP000838756">
    <property type="component" value="Unassembled WGS sequence"/>
</dbReference>
<accession>A0A8S4SB20</accession>
<comment type="caution">
    <text evidence="2">The sequence shown here is derived from an EMBL/GenBank/DDBJ whole genome shotgun (WGS) entry which is preliminary data.</text>
</comment>
<sequence>MFKREIGSSNMDLRLHSHEFIAKFIDAFRKNPCLWNTMNPEYRNKKSRMKAYNKLLKYARSVDPKITVTDVRKKLQSIRASHRKERKKVTESMKTVESLKNVYVPKLWYYKELEFLNYNMEGTFEMTNVDNICEKSSSDVLEMSNNSSEMSITDSTSEKSFPIVQGLQIKKYVSDSDDHDTTKDEGSVKSIVSNFSLDSVRETWESDPVSVPNTIPMRANPNQPYSEGVLNNEPTNEILSYIARKIERNRDEFDIFGKNVAAELRTMTHQQRIIAKKLMNDVIFHGQLQNLTVESQVQTNNFFSES</sequence>